<evidence type="ECO:0000313" key="2">
    <source>
        <dbReference type="EMBL" id="MDR6891356.1"/>
    </source>
</evidence>
<dbReference type="AlphaFoldDB" id="A0AAE3YG22"/>
<sequence length="401" mass="43896">MVQQYLGPALGVVAFSTWSELEDAAEQGLLEESVWCELKEMPTPQSCSKKDANLEMARDLASLSVDGGLLIFGVRDNNFDVVGCDTQGLTDRISQVAGGRVYPPLSPTILPPLLNPEDESRSVLIVQVPPSPLAPHMVDGSYWGRSSNGKRKLNDTEVRRLLLQRDRGEDSFRQRLISMETNDPLSHYVEGHPTGNGHIYLVAEPCAPVARAGNERQGDEVLRKVTRASAWQGVVPKCVYRSPNPAGDAYATVGPHGERIPSRGERSLCHVLLHEDSSIEVVSGGGTATWESDSGQPINYLCAGLISTLVIQTLELVADRSRAWGYTGQWRVGLRVTKTRGAVYSTKDIMRRYPAFVADDYVRTTVIQGINTDPLEQAETLLRGLYRGLGIDSDPITEVAN</sequence>
<protein>
    <recommendedName>
        <fullName evidence="1">Schlafen AlbA-2 domain-containing protein</fullName>
    </recommendedName>
</protein>
<evidence type="ECO:0000313" key="3">
    <source>
        <dbReference type="Proteomes" id="UP001247307"/>
    </source>
</evidence>
<dbReference type="InterPro" id="IPR007421">
    <property type="entry name" value="Schlafen_AlbA_2_dom"/>
</dbReference>
<proteinExistence type="predicted"/>
<keyword evidence="3" id="KW-1185">Reference proteome</keyword>
<gene>
    <name evidence="2" type="ORF">J2S35_000296</name>
</gene>
<dbReference type="RefSeq" id="WP_309849062.1">
    <property type="nucleotide sequence ID" value="NZ_BAAAIU010000004.1"/>
</dbReference>
<dbReference type="Pfam" id="PF04326">
    <property type="entry name" value="SLFN_AlbA_2"/>
    <property type="match status" value="1"/>
</dbReference>
<dbReference type="InterPro" id="IPR038461">
    <property type="entry name" value="Schlafen_AlbA_2_dom_sf"/>
</dbReference>
<accession>A0AAE3YG22</accession>
<comment type="caution">
    <text evidence="2">The sequence shown here is derived from an EMBL/GenBank/DDBJ whole genome shotgun (WGS) entry which is preliminary data.</text>
</comment>
<dbReference type="EMBL" id="JAVDUI010000001">
    <property type="protein sequence ID" value="MDR6891356.1"/>
    <property type="molecule type" value="Genomic_DNA"/>
</dbReference>
<feature type="domain" description="Schlafen AlbA-2" evidence="1">
    <location>
        <begin position="32"/>
        <end position="154"/>
    </location>
</feature>
<organism evidence="2 3">
    <name type="scientific">Falsarthrobacter nasiphocae</name>
    <dbReference type="NCBI Taxonomy" id="189863"/>
    <lineage>
        <taxon>Bacteria</taxon>
        <taxon>Bacillati</taxon>
        <taxon>Actinomycetota</taxon>
        <taxon>Actinomycetes</taxon>
        <taxon>Micrococcales</taxon>
        <taxon>Micrococcaceae</taxon>
        <taxon>Falsarthrobacter</taxon>
    </lineage>
</organism>
<name>A0AAE3YG22_9MICC</name>
<reference evidence="2" key="1">
    <citation type="submission" date="2023-07" db="EMBL/GenBank/DDBJ databases">
        <title>Sequencing the genomes of 1000 actinobacteria strains.</title>
        <authorList>
            <person name="Klenk H.-P."/>
        </authorList>
    </citation>
    <scope>NUCLEOTIDE SEQUENCE</scope>
    <source>
        <strain evidence="2">DSM 13988</strain>
    </source>
</reference>
<dbReference type="Gene3D" id="3.30.950.30">
    <property type="entry name" value="Schlafen, AAA domain"/>
    <property type="match status" value="1"/>
</dbReference>
<dbReference type="Proteomes" id="UP001247307">
    <property type="component" value="Unassembled WGS sequence"/>
</dbReference>
<evidence type="ECO:0000259" key="1">
    <source>
        <dbReference type="Pfam" id="PF04326"/>
    </source>
</evidence>